<dbReference type="InterPro" id="IPR020479">
    <property type="entry name" value="HD_metazoa"/>
</dbReference>
<dbReference type="InterPro" id="IPR017970">
    <property type="entry name" value="Homeobox_CS"/>
</dbReference>
<dbReference type="SUPFAM" id="SSF46689">
    <property type="entry name" value="Homeodomain-like"/>
    <property type="match status" value="4"/>
</dbReference>
<dbReference type="GO" id="GO:0005634">
    <property type="term" value="C:nucleus"/>
    <property type="evidence" value="ECO:0007669"/>
    <property type="project" value="UniProtKB-SubCell"/>
</dbReference>
<evidence type="ECO:0000256" key="12">
    <source>
        <dbReference type="PROSITE-ProRule" id="PRU00108"/>
    </source>
</evidence>
<dbReference type="PRINTS" id="PR00024">
    <property type="entry name" value="HOMEOBOX"/>
</dbReference>
<keyword evidence="6 12" id="KW-0371">Homeobox</keyword>
<dbReference type="FunFam" id="1.10.10.60:FF:000017">
    <property type="entry name" value="Homeobox protein antennapedia"/>
    <property type="match status" value="2"/>
</dbReference>
<dbReference type="EMBL" id="LZPO01117012">
    <property type="protein sequence ID" value="OBS57747.1"/>
    <property type="molecule type" value="Genomic_DNA"/>
</dbReference>
<feature type="compositionally biased region" description="Low complexity" evidence="15">
    <location>
        <begin position="932"/>
        <end position="943"/>
    </location>
</feature>
<feature type="domain" description="Homeobox" evidence="16">
    <location>
        <begin position="1050"/>
        <end position="1110"/>
    </location>
</feature>
<evidence type="ECO:0000256" key="9">
    <source>
        <dbReference type="ARBA" id="ARBA00037190"/>
    </source>
</evidence>
<comment type="similarity">
    <text evidence="2 14">Belongs to the Antp homeobox family.</text>
</comment>
<evidence type="ECO:0000256" key="1">
    <source>
        <dbReference type="ARBA" id="ARBA00004123"/>
    </source>
</evidence>
<dbReference type="Pfam" id="PF00046">
    <property type="entry name" value="Homeodomain"/>
    <property type="match status" value="4"/>
</dbReference>
<keyword evidence="5 12" id="KW-0238">DNA-binding</keyword>
<evidence type="ECO:0000256" key="5">
    <source>
        <dbReference type="ARBA" id="ARBA00023125"/>
    </source>
</evidence>
<dbReference type="GO" id="GO:0000981">
    <property type="term" value="F:DNA-binding transcription factor activity, RNA polymerase II-specific"/>
    <property type="evidence" value="ECO:0007669"/>
    <property type="project" value="InterPro"/>
</dbReference>
<dbReference type="InterPro" id="IPR009057">
    <property type="entry name" value="Homeodomain-like_sf"/>
</dbReference>
<dbReference type="InterPro" id="IPR001827">
    <property type="entry name" value="Homeobox_Antennapedia_CS"/>
</dbReference>
<keyword evidence="7" id="KW-0804">Transcription</keyword>
<feature type="domain" description="Homeobox" evidence="16">
    <location>
        <begin position="376"/>
        <end position="436"/>
    </location>
</feature>
<keyword evidence="18" id="KW-1185">Reference proteome</keyword>
<dbReference type="Proteomes" id="UP000092124">
    <property type="component" value="Unassembled WGS sequence"/>
</dbReference>
<dbReference type="GO" id="GO:0048704">
    <property type="term" value="P:embryonic skeletal system morphogenesis"/>
    <property type="evidence" value="ECO:0007669"/>
    <property type="project" value="UniProtKB-ARBA"/>
</dbReference>
<dbReference type="PROSITE" id="PS00032">
    <property type="entry name" value="ANTENNAPEDIA"/>
    <property type="match status" value="3"/>
</dbReference>
<dbReference type="InterPro" id="IPR017995">
    <property type="entry name" value="Homeobox_antennapedia"/>
</dbReference>
<comment type="caution">
    <text evidence="17">The sequence shown here is derived from an EMBL/GenBank/DDBJ whole genome shotgun (WGS) entry which is preliminary data.</text>
</comment>
<protein>
    <recommendedName>
        <fullName evidence="11">Homeobox protein Hox-A5</fullName>
    </recommendedName>
</protein>
<dbReference type="InterPro" id="IPR006711">
    <property type="entry name" value="Hox9_activation_N"/>
</dbReference>
<comment type="function">
    <text evidence="9">Sequence-specific transcription factor which is part of a developmental regulatory system that provides cells with specific positional identities on the anterior-posterior axis. Also binds to its own promoter. Binds specifically to the motif 5'-CYYNATTA[TG]Y-3'.</text>
</comment>
<dbReference type="GO" id="GO:0000978">
    <property type="term" value="F:RNA polymerase II cis-regulatory region sequence-specific DNA binding"/>
    <property type="evidence" value="ECO:0007669"/>
    <property type="project" value="TreeGrafter"/>
</dbReference>
<evidence type="ECO:0000256" key="8">
    <source>
        <dbReference type="ARBA" id="ARBA00023242"/>
    </source>
</evidence>
<keyword evidence="4" id="KW-0805">Transcription regulation</keyword>
<proteinExistence type="inferred from homology"/>
<feature type="compositionally biased region" description="Basic residues" evidence="15">
    <location>
        <begin position="761"/>
        <end position="778"/>
    </location>
</feature>
<feature type="region of interest" description="Disordered" evidence="15">
    <location>
        <begin position="154"/>
        <end position="197"/>
    </location>
</feature>
<dbReference type="PRINTS" id="PR00025">
    <property type="entry name" value="ANTENNAPEDIA"/>
</dbReference>
<evidence type="ECO:0000256" key="15">
    <source>
        <dbReference type="SAM" id="MobiDB-lite"/>
    </source>
</evidence>
<keyword evidence="3" id="KW-0217">Developmental protein</keyword>
<evidence type="ECO:0000256" key="3">
    <source>
        <dbReference type="ARBA" id="ARBA00022473"/>
    </source>
</evidence>
<feature type="compositionally biased region" description="Polar residues" evidence="15">
    <location>
        <begin position="650"/>
        <end position="662"/>
    </location>
</feature>
<feature type="region of interest" description="Disordered" evidence="15">
    <location>
        <begin position="753"/>
        <end position="784"/>
    </location>
</feature>
<dbReference type="Gene3D" id="1.10.10.60">
    <property type="entry name" value="Homeodomain-like"/>
    <property type="match status" value="4"/>
</dbReference>
<evidence type="ECO:0000313" key="18">
    <source>
        <dbReference type="Proteomes" id="UP000092124"/>
    </source>
</evidence>
<accession>A0A1A6FX51</accession>
<dbReference type="STRING" id="56216.A0A1A6FX51"/>
<feature type="DNA-binding region" description="Homeobox" evidence="12">
    <location>
        <begin position="205"/>
        <end position="249"/>
    </location>
</feature>
<dbReference type="AlphaFoldDB" id="A0A1A6FX51"/>
<dbReference type="InterPro" id="IPR001356">
    <property type="entry name" value="HD"/>
</dbReference>
<dbReference type="PROSITE" id="PS50071">
    <property type="entry name" value="HOMEOBOX_2"/>
    <property type="match status" value="4"/>
</dbReference>
<evidence type="ECO:0000256" key="13">
    <source>
        <dbReference type="RuleBase" id="RU000682"/>
    </source>
</evidence>
<feature type="domain" description="Homeobox" evidence="16">
    <location>
        <begin position="696"/>
        <end position="756"/>
    </location>
</feature>
<sequence>MATTGALGNYYVDSFLLGADATDELGAGRYAPGALSQPPRQAAALAEHPDFSPCSFQSKATVFGASWNPVHAAGANAVPAAVYHHHHHPYVHPQAPVAAAAPDGRYMRSWLEPTPGALSFAGLPSSRPYGIKPEPLSARRGDCPTLDTHTLSLTDYACGSPPVDREKQPSEGAFSENNAENESGGDKPPIDPNNPAANWLHARSTRKKRCPYTKHQTLELEKEFLFNMYLTRDRRYEVARLLNLTERQAPFRDRCVAWQQRKYTAGASLFQNAEPTSCSFAPNSQRSGYGPGAGAFASTVPGLYNVNSPLYQSPFASGYGLGADAYNLPCASYDQNIPGLCSDLAKGACDKADEGVLHGPAEASFRIYPWMRSSGPDRKRGRQTYTRYQTLELEKEFHFNRYLTRRRRIEIAHALCLTERQIKIWFQNRRMKWKKEHKDESQAPTAAPEDAVPSVSTASRILLLRSVLRASELCLPSLLGLRFVRRWRAKGSQCQAQAGRCRWRWGASSSWSSSRRFATHNLANFLRPLAPGRRTVRLLGSLSDSCQRGRSFWEPRLPSGQDSFLGQLPLYPAGYDALRPFPASYGASSLPDKTYTSPCFYQQSNSVLACNRASYEYGASCFYSDKDLSGASPSGNSKQRGPGDYLHFSPEQQYKPDSSSVQGKALHEEGTDRKYTSPVYPWMQRMNSCAGAVYGSHGRRGRQTYTRYQTLELEKEFHFNRYLTRRRRIEIANALCLTERQIKIWFQNRRMKGWRSSPTERRRRVAGTRPGRAHHPSRLHPSPPLVHEFTSRGHQAGFTTGQQKHVIRSRTPYLGAYVGGNRVHVLVISIIHHKLCKGAIDAQTTASHKSSTHIKKQMSSYFVNSFCGRYPNGPDYQLHNYGDHSSVSEQFRDSASMHSGRYGYGYNGMDLSVGRSGSGHFGSGERARSYAAGASAAPAEPRYSQPATSTHSPPPDPLPCSAVAPSPGSDSHHGGKNSLGNSSGASANAGSTHISSREGVGTASAAEEDAPASSEQASAQSEPSPAPPAQPQIYPWMRKLHISHDNIGGPEGKRARTAYTRYQTLELEKEFHFNRYLTRRRRIEIAHALCLSERQIKIWFQNRRMKWKKDNKLKSMSMAAAGGAFRP</sequence>
<evidence type="ECO:0000313" key="17">
    <source>
        <dbReference type="EMBL" id="OBS57747.1"/>
    </source>
</evidence>
<comment type="subcellular location">
    <subcellularLocation>
        <location evidence="1 12 13">Nucleus</location>
    </subcellularLocation>
</comment>
<dbReference type="SMART" id="SM00389">
    <property type="entry name" value="HOX"/>
    <property type="match status" value="4"/>
</dbReference>
<evidence type="ECO:0000256" key="4">
    <source>
        <dbReference type="ARBA" id="ARBA00023015"/>
    </source>
</evidence>
<comment type="subunit">
    <text evidence="10">Forms a DNA-binding heterodimer with transcription factor PBX1.</text>
</comment>
<feature type="DNA-binding region" description="Homeobox" evidence="12">
    <location>
        <begin position="378"/>
        <end position="437"/>
    </location>
</feature>
<feature type="region of interest" description="Disordered" evidence="15">
    <location>
        <begin position="631"/>
        <end position="672"/>
    </location>
</feature>
<dbReference type="OrthoDB" id="6159439at2759"/>
<keyword evidence="8 12" id="KW-0539">Nucleus</keyword>
<feature type="region of interest" description="Disordered" evidence="15">
    <location>
        <begin position="932"/>
        <end position="1032"/>
    </location>
</feature>
<dbReference type="GO" id="GO:0006351">
    <property type="term" value="P:DNA-templated transcription"/>
    <property type="evidence" value="ECO:0007669"/>
    <property type="project" value="InterPro"/>
</dbReference>
<feature type="DNA-binding region" description="Homeobox" evidence="12">
    <location>
        <begin position="698"/>
        <end position="757"/>
    </location>
</feature>
<reference evidence="17 18" key="1">
    <citation type="submission" date="2016-06" db="EMBL/GenBank/DDBJ databases">
        <title>The Draft Genome Sequence and Annotation of the Desert Woodrat Neotoma lepida.</title>
        <authorList>
            <person name="Campbell M."/>
            <person name="Oakeson K.F."/>
            <person name="Yandell M."/>
            <person name="Halpert J.R."/>
            <person name="Dearing D."/>
        </authorList>
    </citation>
    <scope>NUCLEOTIDE SEQUENCE [LARGE SCALE GENOMIC DNA]</scope>
    <source>
        <strain evidence="17">417</strain>
        <tissue evidence="17">Liver</tissue>
    </source>
</reference>
<dbReference type="GO" id="GO:0009952">
    <property type="term" value="P:anterior/posterior pattern specification"/>
    <property type="evidence" value="ECO:0007669"/>
    <property type="project" value="TreeGrafter"/>
</dbReference>
<gene>
    <name evidence="17" type="ORF">A6R68_11126</name>
</gene>
<evidence type="ECO:0000256" key="11">
    <source>
        <dbReference type="ARBA" id="ARBA00040115"/>
    </source>
</evidence>
<feature type="compositionally biased region" description="Low complexity" evidence="15">
    <location>
        <begin position="1011"/>
        <end position="1023"/>
    </location>
</feature>
<feature type="DNA-binding region" description="Homeobox" evidence="12">
    <location>
        <begin position="1052"/>
        <end position="1111"/>
    </location>
</feature>
<evidence type="ECO:0000256" key="6">
    <source>
        <dbReference type="ARBA" id="ARBA00023155"/>
    </source>
</evidence>
<dbReference type="PROSITE" id="PS00027">
    <property type="entry name" value="HOMEOBOX_1"/>
    <property type="match status" value="2"/>
</dbReference>
<feature type="compositionally biased region" description="Low complexity" evidence="15">
    <location>
        <begin position="976"/>
        <end position="991"/>
    </location>
</feature>
<dbReference type="CDD" id="cd00086">
    <property type="entry name" value="homeodomain"/>
    <property type="match status" value="4"/>
</dbReference>
<dbReference type="Pfam" id="PF04617">
    <property type="entry name" value="Hox9_act"/>
    <property type="match status" value="1"/>
</dbReference>
<evidence type="ECO:0000259" key="16">
    <source>
        <dbReference type="PROSITE" id="PS50071"/>
    </source>
</evidence>
<dbReference type="PANTHER" id="PTHR45659:SF10">
    <property type="entry name" value="HOMEOBOX PROTEIN HOX-A5"/>
    <property type="match status" value="1"/>
</dbReference>
<organism evidence="17 18">
    <name type="scientific">Neotoma lepida</name>
    <name type="common">Desert woodrat</name>
    <dbReference type="NCBI Taxonomy" id="56216"/>
    <lineage>
        <taxon>Eukaryota</taxon>
        <taxon>Metazoa</taxon>
        <taxon>Chordata</taxon>
        <taxon>Craniata</taxon>
        <taxon>Vertebrata</taxon>
        <taxon>Euteleostomi</taxon>
        <taxon>Mammalia</taxon>
        <taxon>Eutheria</taxon>
        <taxon>Euarchontoglires</taxon>
        <taxon>Glires</taxon>
        <taxon>Rodentia</taxon>
        <taxon>Myomorpha</taxon>
        <taxon>Muroidea</taxon>
        <taxon>Cricetidae</taxon>
        <taxon>Neotominae</taxon>
        <taxon>Neotoma</taxon>
    </lineage>
</organism>
<name>A0A1A6FX51_NEOLE</name>
<evidence type="ECO:0000256" key="14">
    <source>
        <dbReference type="RuleBase" id="RU004442"/>
    </source>
</evidence>
<evidence type="ECO:0000256" key="2">
    <source>
        <dbReference type="ARBA" id="ARBA00009107"/>
    </source>
</evidence>
<dbReference type="InterPro" id="IPR050296">
    <property type="entry name" value="Antp_homeobox"/>
</dbReference>
<dbReference type="PANTHER" id="PTHR45659">
    <property type="entry name" value="HOMEOBOX PROTEIN HOX"/>
    <property type="match status" value="1"/>
</dbReference>
<feature type="domain" description="Homeobox" evidence="16">
    <location>
        <begin position="203"/>
        <end position="248"/>
    </location>
</feature>
<evidence type="ECO:0000256" key="7">
    <source>
        <dbReference type="ARBA" id="ARBA00023163"/>
    </source>
</evidence>
<evidence type="ECO:0000256" key="10">
    <source>
        <dbReference type="ARBA" id="ARBA00038700"/>
    </source>
</evidence>
<dbReference type="FunFam" id="1.10.10.60:FF:000055">
    <property type="entry name" value="Homeobox protein Hox-A5"/>
    <property type="match status" value="1"/>
</dbReference>